<dbReference type="Gene3D" id="3.30.70.100">
    <property type="match status" value="1"/>
</dbReference>
<feature type="non-terminal residue" evidence="1">
    <location>
        <position position="1"/>
    </location>
</feature>
<dbReference type="EMBL" id="BART01023274">
    <property type="protein sequence ID" value="GAG91112.1"/>
    <property type="molecule type" value="Genomic_DNA"/>
</dbReference>
<protein>
    <recommendedName>
        <fullName evidence="2">NIPSNAP domain-containing protein</fullName>
    </recommendedName>
</protein>
<evidence type="ECO:0000313" key="1">
    <source>
        <dbReference type="EMBL" id="GAG91112.1"/>
    </source>
</evidence>
<name>X1CD87_9ZZZZ</name>
<sequence length="65" mass="7705">YRHIVGTQYINTLIIEFQWESMAQMEKTITKAVLDPEYQKLQAKAEPIIESSQWELYIPWPLVPP</sequence>
<comment type="caution">
    <text evidence="1">The sequence shown here is derived from an EMBL/GenBank/DDBJ whole genome shotgun (WGS) entry which is preliminary data.</text>
</comment>
<dbReference type="SUPFAM" id="SSF54909">
    <property type="entry name" value="Dimeric alpha+beta barrel"/>
    <property type="match status" value="1"/>
</dbReference>
<evidence type="ECO:0008006" key="2">
    <source>
        <dbReference type="Google" id="ProtNLM"/>
    </source>
</evidence>
<dbReference type="InterPro" id="IPR011008">
    <property type="entry name" value="Dimeric_a/b-barrel"/>
</dbReference>
<organism evidence="1">
    <name type="scientific">marine sediment metagenome</name>
    <dbReference type="NCBI Taxonomy" id="412755"/>
    <lineage>
        <taxon>unclassified sequences</taxon>
        <taxon>metagenomes</taxon>
        <taxon>ecological metagenomes</taxon>
    </lineage>
</organism>
<gene>
    <name evidence="1" type="ORF">S01H4_42395</name>
</gene>
<proteinExistence type="predicted"/>
<dbReference type="AlphaFoldDB" id="X1CD87"/>
<accession>X1CD87</accession>
<reference evidence="1" key="1">
    <citation type="journal article" date="2014" name="Front. Microbiol.">
        <title>High frequency of phylogenetically diverse reductive dehalogenase-homologous genes in deep subseafloor sedimentary metagenomes.</title>
        <authorList>
            <person name="Kawai M."/>
            <person name="Futagami T."/>
            <person name="Toyoda A."/>
            <person name="Takaki Y."/>
            <person name="Nishi S."/>
            <person name="Hori S."/>
            <person name="Arai W."/>
            <person name="Tsubouchi T."/>
            <person name="Morono Y."/>
            <person name="Uchiyama I."/>
            <person name="Ito T."/>
            <person name="Fujiyama A."/>
            <person name="Inagaki F."/>
            <person name="Takami H."/>
        </authorList>
    </citation>
    <scope>NUCLEOTIDE SEQUENCE</scope>
    <source>
        <strain evidence="1">Expedition CK06-06</strain>
    </source>
</reference>